<evidence type="ECO:0000313" key="2">
    <source>
        <dbReference type="Proteomes" id="UP000177698"/>
    </source>
</evidence>
<gene>
    <name evidence="1" type="ORF">A2954_02685</name>
</gene>
<proteinExistence type="predicted"/>
<dbReference type="AlphaFoldDB" id="A0A1F7IEZ3"/>
<dbReference type="EMBL" id="MGAG01000008">
    <property type="protein sequence ID" value="OGK41931.1"/>
    <property type="molecule type" value="Genomic_DNA"/>
</dbReference>
<comment type="caution">
    <text evidence="1">The sequence shown here is derived from an EMBL/GenBank/DDBJ whole genome shotgun (WGS) entry which is preliminary data.</text>
</comment>
<accession>A0A1F7IEZ3</accession>
<evidence type="ECO:0008006" key="3">
    <source>
        <dbReference type="Google" id="ProtNLM"/>
    </source>
</evidence>
<organism evidence="1 2">
    <name type="scientific">Candidatus Roizmanbacteria bacterium RIFCSPLOWO2_01_FULL_37_12</name>
    <dbReference type="NCBI Taxonomy" id="1802056"/>
    <lineage>
        <taxon>Bacteria</taxon>
        <taxon>Candidatus Roizmaniibacteriota</taxon>
    </lineage>
</organism>
<reference evidence="1 2" key="1">
    <citation type="journal article" date="2016" name="Nat. Commun.">
        <title>Thousands of microbial genomes shed light on interconnected biogeochemical processes in an aquifer system.</title>
        <authorList>
            <person name="Anantharaman K."/>
            <person name="Brown C.T."/>
            <person name="Hug L.A."/>
            <person name="Sharon I."/>
            <person name="Castelle C.J."/>
            <person name="Probst A.J."/>
            <person name="Thomas B.C."/>
            <person name="Singh A."/>
            <person name="Wilkins M.J."/>
            <person name="Karaoz U."/>
            <person name="Brodie E.L."/>
            <person name="Williams K.H."/>
            <person name="Hubbard S.S."/>
            <person name="Banfield J.F."/>
        </authorList>
    </citation>
    <scope>NUCLEOTIDE SEQUENCE [LARGE SCALE GENOMIC DNA]</scope>
</reference>
<evidence type="ECO:0000313" key="1">
    <source>
        <dbReference type="EMBL" id="OGK41931.1"/>
    </source>
</evidence>
<protein>
    <recommendedName>
        <fullName evidence="3">DUF4258 domain-containing protein</fullName>
    </recommendedName>
</protein>
<sequence>MLIIKGLIWDEWNKDHLLKHDVHVEEVEEICYGRFKAKESYRKRIIISGRTKEGRKLIIILSPEDRNLKVYGSGIYYPITAFEEVE</sequence>
<dbReference type="STRING" id="1802056.A2954_02685"/>
<name>A0A1F7IEZ3_9BACT</name>
<dbReference type="Proteomes" id="UP000177698">
    <property type="component" value="Unassembled WGS sequence"/>
</dbReference>